<name>A0A1D6IBD7_MAIZE</name>
<reference evidence="1" key="1">
    <citation type="submission" date="2015-12" db="EMBL/GenBank/DDBJ databases">
        <title>Update maize B73 reference genome by single molecule sequencing technologies.</title>
        <authorList>
            <consortium name="Maize Genome Sequencing Project"/>
            <person name="Ware D."/>
        </authorList>
    </citation>
    <scope>NUCLEOTIDE SEQUENCE [LARGE SCALE GENOMIC DNA]</scope>
    <source>
        <tissue evidence="1">Seedling</tissue>
    </source>
</reference>
<proteinExistence type="predicted"/>
<keyword evidence="1" id="KW-0689">Ribosomal protein</keyword>
<protein>
    <submittedName>
        <fullName evidence="1">40S ribosomal protein S4-3</fullName>
    </submittedName>
</protein>
<dbReference type="EMBL" id="CM007650">
    <property type="protein sequence ID" value="ONM57254.1"/>
    <property type="molecule type" value="Genomic_DNA"/>
</dbReference>
<organism evidence="1">
    <name type="scientific">Zea mays</name>
    <name type="common">Maize</name>
    <dbReference type="NCBI Taxonomy" id="4577"/>
    <lineage>
        <taxon>Eukaryota</taxon>
        <taxon>Viridiplantae</taxon>
        <taxon>Streptophyta</taxon>
        <taxon>Embryophyta</taxon>
        <taxon>Tracheophyta</taxon>
        <taxon>Spermatophyta</taxon>
        <taxon>Magnoliopsida</taxon>
        <taxon>Liliopsida</taxon>
        <taxon>Poales</taxon>
        <taxon>Poaceae</taxon>
        <taxon>PACMAD clade</taxon>
        <taxon>Panicoideae</taxon>
        <taxon>Andropogonodae</taxon>
        <taxon>Andropogoneae</taxon>
        <taxon>Tripsacinae</taxon>
        <taxon>Zea</taxon>
    </lineage>
</organism>
<dbReference type="AlphaFoldDB" id="A0A1D6IBD7"/>
<dbReference type="ExpressionAtlas" id="A0A1D6IBD7">
    <property type="expression patterns" value="baseline and differential"/>
</dbReference>
<dbReference type="GO" id="GO:0005840">
    <property type="term" value="C:ribosome"/>
    <property type="evidence" value="ECO:0007669"/>
    <property type="project" value="UniProtKB-KW"/>
</dbReference>
<keyword evidence="1" id="KW-0687">Ribonucleoprotein</keyword>
<evidence type="ECO:0000313" key="1">
    <source>
        <dbReference type="EMBL" id="ONM57254.1"/>
    </source>
</evidence>
<accession>A0A1D6IBD7</accession>
<gene>
    <name evidence="1" type="ORF">ZEAMMB73_Zm00001d021480</name>
</gene>
<sequence length="110" mass="12544">MSSSKTYTGLPVLIDLCLFGTLPLLMGNRQGGNLLIDMFRHCDNHLGEKQVNNPFFHKTPSGSARQPLQLTNDVTKMMQKHQLETPQFHQTRFSVLLNVPRSTEKCHFHP</sequence>